<gene>
    <name evidence="1" type="ORF">AOT14_18880</name>
</gene>
<name>A0A0S1AZT0_9GAMM</name>
<accession>A0A0S1AZT0</accession>
<dbReference type="PATRIC" id="fig|128780.6.peg.1896"/>
<evidence type="ECO:0000313" key="2">
    <source>
        <dbReference type="Proteomes" id="UP000061010"/>
    </source>
</evidence>
<organism evidence="1 2">
    <name type="scientific">Stenotrophomonas acidaminiphila</name>
    <dbReference type="NCBI Taxonomy" id="128780"/>
    <lineage>
        <taxon>Bacteria</taxon>
        <taxon>Pseudomonadati</taxon>
        <taxon>Pseudomonadota</taxon>
        <taxon>Gammaproteobacteria</taxon>
        <taxon>Lysobacterales</taxon>
        <taxon>Lysobacteraceae</taxon>
        <taxon>Stenotrophomonas</taxon>
    </lineage>
</organism>
<protein>
    <submittedName>
        <fullName evidence="1">Uncharacterized protein</fullName>
    </submittedName>
</protein>
<sequence>MATKLAATKKPAFEIANLLDDAADAIRDRSKQAYGAGKMSLDEYMDARAQELELRSELQVIVATNLSAALQQATEAGENIEQAIVDAKTRIETIRSVKNGLKIVAALVTLAAALASGEVKSIVKAGKAVADLT</sequence>
<evidence type="ECO:0000313" key="1">
    <source>
        <dbReference type="EMBL" id="ALJ28265.1"/>
    </source>
</evidence>
<dbReference type="KEGG" id="sacz:AOT14_18880"/>
<keyword evidence="2" id="KW-1185">Reference proteome</keyword>
<dbReference type="EMBL" id="CP012900">
    <property type="protein sequence ID" value="ALJ28265.1"/>
    <property type="molecule type" value="Genomic_DNA"/>
</dbReference>
<dbReference type="OrthoDB" id="9908641at2"/>
<dbReference type="Proteomes" id="UP000061010">
    <property type="component" value="Chromosome"/>
</dbReference>
<reference evidence="1 2" key="1">
    <citation type="journal article" date="2015" name="Genome Announc.">
        <title>Complete Genome Sequencing of Stenotrophomonas acidaminiphila ZAC14D2_NAIMI4_2, a Multidrug-Resistant Strain Isolated from Sediments of a Polluted River in Mexico, Uncovers New Antibiotic Resistance Genes and a Novel Class-II Lasso Peptide Biosynthesis Gene Cluster.</title>
        <authorList>
            <person name="Vinuesa P."/>
            <person name="Ochoa-Sanchez L.E."/>
        </authorList>
    </citation>
    <scope>NUCLEOTIDE SEQUENCE [LARGE SCALE GENOMIC DNA]</scope>
    <source>
        <strain evidence="1 2">ZAC14D2_NAIMI4_2</strain>
    </source>
</reference>
<dbReference type="RefSeq" id="WP_054665622.1">
    <property type="nucleotide sequence ID" value="NZ_CP060731.1"/>
</dbReference>
<proteinExistence type="predicted"/>
<dbReference type="AlphaFoldDB" id="A0A0S1AZT0"/>